<dbReference type="Proteomes" id="UP000821853">
    <property type="component" value="Chromosome 8"/>
</dbReference>
<keyword evidence="4 5" id="KW-0472">Membrane</keyword>
<evidence type="ECO:0000256" key="1">
    <source>
        <dbReference type="ARBA" id="ARBA00004141"/>
    </source>
</evidence>
<organism evidence="6 7">
    <name type="scientific">Haemaphysalis longicornis</name>
    <name type="common">Bush tick</name>
    <dbReference type="NCBI Taxonomy" id="44386"/>
    <lineage>
        <taxon>Eukaryota</taxon>
        <taxon>Metazoa</taxon>
        <taxon>Ecdysozoa</taxon>
        <taxon>Arthropoda</taxon>
        <taxon>Chelicerata</taxon>
        <taxon>Arachnida</taxon>
        <taxon>Acari</taxon>
        <taxon>Parasitiformes</taxon>
        <taxon>Ixodida</taxon>
        <taxon>Ixodoidea</taxon>
        <taxon>Ixodidae</taxon>
        <taxon>Haemaphysalinae</taxon>
        <taxon>Haemaphysalis</taxon>
    </lineage>
</organism>
<dbReference type="OrthoDB" id="2544694at2759"/>
<feature type="transmembrane region" description="Helical" evidence="5">
    <location>
        <begin position="286"/>
        <end position="306"/>
    </location>
</feature>
<feature type="transmembrane region" description="Helical" evidence="5">
    <location>
        <begin position="348"/>
        <end position="370"/>
    </location>
</feature>
<protein>
    <recommendedName>
        <fullName evidence="8">Major facilitator superfamily (MFS) profile domain-containing protein</fullName>
    </recommendedName>
</protein>
<dbReference type="Pfam" id="PF00083">
    <property type="entry name" value="Sugar_tr"/>
    <property type="match status" value="1"/>
</dbReference>
<gene>
    <name evidence="6" type="ORF">HPB48_020018</name>
</gene>
<dbReference type="InterPro" id="IPR036259">
    <property type="entry name" value="MFS_trans_sf"/>
</dbReference>
<feature type="transmembrane region" description="Helical" evidence="5">
    <location>
        <begin position="230"/>
        <end position="252"/>
    </location>
</feature>
<comment type="subcellular location">
    <subcellularLocation>
        <location evidence="1">Membrane</location>
        <topology evidence="1">Multi-pass membrane protein</topology>
    </subcellularLocation>
</comment>
<comment type="caution">
    <text evidence="6">The sequence shown here is derived from an EMBL/GenBank/DDBJ whole genome shotgun (WGS) entry which is preliminary data.</text>
</comment>
<name>A0A9J6H1L3_HAELO</name>
<evidence type="ECO:0008006" key="8">
    <source>
        <dbReference type="Google" id="ProtNLM"/>
    </source>
</evidence>
<feature type="transmembrane region" description="Helical" evidence="5">
    <location>
        <begin position="258"/>
        <end position="274"/>
    </location>
</feature>
<keyword evidence="7" id="KW-1185">Reference proteome</keyword>
<dbReference type="GO" id="GO:0016020">
    <property type="term" value="C:membrane"/>
    <property type="evidence" value="ECO:0007669"/>
    <property type="project" value="UniProtKB-SubCell"/>
</dbReference>
<dbReference type="AlphaFoldDB" id="A0A9J6H1L3"/>
<dbReference type="OMA" id="ISIHCHT"/>
<dbReference type="GO" id="GO:0022857">
    <property type="term" value="F:transmembrane transporter activity"/>
    <property type="evidence" value="ECO:0007669"/>
    <property type="project" value="InterPro"/>
</dbReference>
<evidence type="ECO:0000256" key="3">
    <source>
        <dbReference type="ARBA" id="ARBA00022989"/>
    </source>
</evidence>
<dbReference type="PANTHER" id="PTHR24064">
    <property type="entry name" value="SOLUTE CARRIER FAMILY 22 MEMBER"/>
    <property type="match status" value="1"/>
</dbReference>
<reference evidence="6 7" key="1">
    <citation type="journal article" date="2020" name="Cell">
        <title>Large-Scale Comparative Analyses of Tick Genomes Elucidate Their Genetic Diversity and Vector Capacities.</title>
        <authorList>
            <consortium name="Tick Genome and Microbiome Consortium (TIGMIC)"/>
            <person name="Jia N."/>
            <person name="Wang J."/>
            <person name="Shi W."/>
            <person name="Du L."/>
            <person name="Sun Y."/>
            <person name="Zhan W."/>
            <person name="Jiang J.F."/>
            <person name="Wang Q."/>
            <person name="Zhang B."/>
            <person name="Ji P."/>
            <person name="Bell-Sakyi L."/>
            <person name="Cui X.M."/>
            <person name="Yuan T.T."/>
            <person name="Jiang B.G."/>
            <person name="Yang W.F."/>
            <person name="Lam T.T."/>
            <person name="Chang Q.C."/>
            <person name="Ding S.J."/>
            <person name="Wang X.J."/>
            <person name="Zhu J.G."/>
            <person name="Ruan X.D."/>
            <person name="Zhao L."/>
            <person name="Wei J.T."/>
            <person name="Ye R.Z."/>
            <person name="Que T.C."/>
            <person name="Du C.H."/>
            <person name="Zhou Y.H."/>
            <person name="Cheng J.X."/>
            <person name="Dai P.F."/>
            <person name="Guo W.B."/>
            <person name="Han X.H."/>
            <person name="Huang E.J."/>
            <person name="Li L.F."/>
            <person name="Wei W."/>
            <person name="Gao Y.C."/>
            <person name="Liu J.Z."/>
            <person name="Shao H.Z."/>
            <person name="Wang X."/>
            <person name="Wang C.C."/>
            <person name="Yang T.C."/>
            <person name="Huo Q.B."/>
            <person name="Li W."/>
            <person name="Chen H.Y."/>
            <person name="Chen S.E."/>
            <person name="Zhou L.G."/>
            <person name="Ni X.B."/>
            <person name="Tian J.H."/>
            <person name="Sheng Y."/>
            <person name="Liu T."/>
            <person name="Pan Y.S."/>
            <person name="Xia L.Y."/>
            <person name="Li J."/>
            <person name="Zhao F."/>
            <person name="Cao W.C."/>
        </authorList>
    </citation>
    <scope>NUCLEOTIDE SEQUENCE [LARGE SCALE GENOMIC DNA]</scope>
    <source>
        <strain evidence="6">HaeL-2018</strain>
    </source>
</reference>
<evidence type="ECO:0000313" key="6">
    <source>
        <dbReference type="EMBL" id="KAH9380615.1"/>
    </source>
</evidence>
<feature type="transmembrane region" description="Helical" evidence="5">
    <location>
        <begin position="23"/>
        <end position="43"/>
    </location>
</feature>
<evidence type="ECO:0000256" key="4">
    <source>
        <dbReference type="ARBA" id="ARBA00023136"/>
    </source>
</evidence>
<feature type="transmembrane region" description="Helical" evidence="5">
    <location>
        <begin position="81"/>
        <end position="102"/>
    </location>
</feature>
<dbReference type="VEuPathDB" id="VectorBase:HLOH_065361"/>
<keyword evidence="3 5" id="KW-1133">Transmembrane helix</keyword>
<feature type="transmembrane region" description="Helical" evidence="5">
    <location>
        <begin position="55"/>
        <end position="75"/>
    </location>
</feature>
<evidence type="ECO:0000256" key="5">
    <source>
        <dbReference type="SAM" id="Phobius"/>
    </source>
</evidence>
<dbReference type="EMBL" id="JABSTR010000010">
    <property type="protein sequence ID" value="KAH9380615.1"/>
    <property type="molecule type" value="Genomic_DNA"/>
</dbReference>
<accession>A0A9J6H1L3</accession>
<keyword evidence="2 5" id="KW-0812">Transmembrane</keyword>
<proteinExistence type="predicted"/>
<evidence type="ECO:0000313" key="7">
    <source>
        <dbReference type="Proteomes" id="UP000821853"/>
    </source>
</evidence>
<sequence>MGVWQRLCNDVVSHWNLVCYRRVLLAAALAVQNAGSIVIPAVAGAYADHFGRVPVVSLSVCVLLASTVGSCLVPSYVLYTILRFFCSGAVIAYCLVNAVGTFEVITHERRPLDVVFAGTLGYLLSDLWLIVTMIFEQHWAVKQATFLAPTLLALCAFLVVRESPRWLIAKGTLDAAEYVMLEGARLNRFPLPSSASLMAKLREQVNDQSPLSIADDDEEAFQECSLLRRLLIMIVSCFSLTFSLHTAIFYTVPRYKVMLEWVSVIALLLAYALVRALITKVSLVRVLRLCFLILGGTQCLLSFVINRQAILFAEGLGALSRAFVSVAIVVNIAYAFELFPTAVRASALCWTVASGRVGAVCASLVYGMRASGWEDVEFLACGCALFLSLLALRYLPRATGVECAKTETRNAFTQRESAIDYMKKTLEPQVGRRTSASRSVNTRSNSRVLMPECCSRSSLTRSLAPCGRSADDCPALNVGLRRPSNSVIALCCMRCRENQTMVR</sequence>
<evidence type="ECO:0000256" key="2">
    <source>
        <dbReference type="ARBA" id="ARBA00022692"/>
    </source>
</evidence>
<dbReference type="Gene3D" id="1.20.1250.20">
    <property type="entry name" value="MFS general substrate transporter like domains"/>
    <property type="match status" value="1"/>
</dbReference>
<feature type="transmembrane region" description="Helical" evidence="5">
    <location>
        <begin position="114"/>
        <end position="135"/>
    </location>
</feature>
<dbReference type="InterPro" id="IPR005828">
    <property type="entry name" value="MFS_sugar_transport-like"/>
</dbReference>
<feature type="transmembrane region" description="Helical" evidence="5">
    <location>
        <begin position="318"/>
        <end position="336"/>
    </location>
</feature>
<dbReference type="SUPFAM" id="SSF103473">
    <property type="entry name" value="MFS general substrate transporter"/>
    <property type="match status" value="1"/>
</dbReference>
<feature type="transmembrane region" description="Helical" evidence="5">
    <location>
        <begin position="376"/>
        <end position="395"/>
    </location>
</feature>